<evidence type="ECO:0000313" key="3">
    <source>
        <dbReference type="Proteomes" id="UP000815677"/>
    </source>
</evidence>
<dbReference type="InterPro" id="IPR015202">
    <property type="entry name" value="GO-like_E_set"/>
</dbReference>
<dbReference type="EMBL" id="DF845947">
    <property type="protein sequence ID" value="GAT49834.1"/>
    <property type="molecule type" value="Genomic_DNA"/>
</dbReference>
<dbReference type="InterPro" id="IPR014756">
    <property type="entry name" value="Ig_E-set"/>
</dbReference>
<dbReference type="InterPro" id="IPR013783">
    <property type="entry name" value="Ig-like_fold"/>
</dbReference>
<dbReference type="SUPFAM" id="SSF81296">
    <property type="entry name" value="E set domains"/>
    <property type="match status" value="1"/>
</dbReference>
<dbReference type="Proteomes" id="UP000815677">
    <property type="component" value="Unassembled WGS sequence"/>
</dbReference>
<sequence length="133" mass="14615">MSPQKSPTMLSFRSTFRSRKSAGRTPRFKASAVFSFSVRLPDLPAVALMDLGYSSHSFHASARLVWLDATLKTNQKTLKLTTPPNNRIYPPGIAWIYVTVDGKYVSAGSRIMIGTGGSPPVEDQGRQISWLAL</sequence>
<keyword evidence="3" id="KW-1185">Reference proteome</keyword>
<feature type="domain" description="Galactose oxidase-like Early set" evidence="1">
    <location>
        <begin position="34"/>
        <end position="113"/>
    </location>
</feature>
<protein>
    <recommendedName>
        <fullName evidence="1">Galactose oxidase-like Early set domain-containing protein</fullName>
    </recommendedName>
</protein>
<proteinExistence type="predicted"/>
<organism evidence="2 3">
    <name type="scientific">Mycena chlorophos</name>
    <name type="common">Agaric fungus</name>
    <name type="synonym">Agaricus chlorophos</name>
    <dbReference type="NCBI Taxonomy" id="658473"/>
    <lineage>
        <taxon>Eukaryota</taxon>
        <taxon>Fungi</taxon>
        <taxon>Dikarya</taxon>
        <taxon>Basidiomycota</taxon>
        <taxon>Agaricomycotina</taxon>
        <taxon>Agaricomycetes</taxon>
        <taxon>Agaricomycetidae</taxon>
        <taxon>Agaricales</taxon>
        <taxon>Marasmiineae</taxon>
        <taxon>Mycenaceae</taxon>
        <taxon>Mycena</taxon>
    </lineage>
</organism>
<name>A0ABQ0LFA5_MYCCL</name>
<reference evidence="2" key="1">
    <citation type="submission" date="2014-09" db="EMBL/GenBank/DDBJ databases">
        <title>Genome sequence of the luminous mushroom Mycena chlorophos for searching fungal bioluminescence genes.</title>
        <authorList>
            <person name="Tanaka Y."/>
            <person name="Kasuga D."/>
            <person name="Oba Y."/>
            <person name="Hase S."/>
            <person name="Sato K."/>
            <person name="Oba Y."/>
            <person name="Sakakibara Y."/>
        </authorList>
    </citation>
    <scope>NUCLEOTIDE SEQUENCE</scope>
</reference>
<dbReference type="Pfam" id="PF09118">
    <property type="entry name" value="GO-like_E_set"/>
    <property type="match status" value="1"/>
</dbReference>
<evidence type="ECO:0000259" key="1">
    <source>
        <dbReference type="Pfam" id="PF09118"/>
    </source>
</evidence>
<evidence type="ECO:0000313" key="2">
    <source>
        <dbReference type="EMBL" id="GAT49834.1"/>
    </source>
</evidence>
<dbReference type="Gene3D" id="2.60.40.10">
    <property type="entry name" value="Immunoglobulins"/>
    <property type="match status" value="1"/>
</dbReference>
<gene>
    <name evidence="2" type="ORF">MCHLO_07122</name>
</gene>
<accession>A0ABQ0LFA5</accession>